<name>A0A8T2M016_ASTMX</name>
<comment type="caution">
    <text evidence="1">The sequence shown here is derived from an EMBL/GenBank/DDBJ whole genome shotgun (WGS) entry which is preliminary data.</text>
</comment>
<proteinExistence type="predicted"/>
<reference evidence="1 2" key="1">
    <citation type="submission" date="2021-07" db="EMBL/GenBank/DDBJ databases">
        <authorList>
            <person name="Imarazene B."/>
            <person name="Zahm M."/>
            <person name="Klopp C."/>
            <person name="Cabau C."/>
            <person name="Beille S."/>
            <person name="Jouanno E."/>
            <person name="Castinel A."/>
            <person name="Lluch J."/>
            <person name="Gil L."/>
            <person name="Kuchtly C."/>
            <person name="Lopez Roques C."/>
            <person name="Donnadieu C."/>
            <person name="Parrinello H."/>
            <person name="Journot L."/>
            <person name="Du K."/>
            <person name="Schartl M."/>
            <person name="Retaux S."/>
            <person name="Guiguen Y."/>
        </authorList>
    </citation>
    <scope>NUCLEOTIDE SEQUENCE [LARGE SCALE GENOMIC DNA]</scope>
    <source>
        <strain evidence="1">Pach_M1</strain>
        <tissue evidence="1">Testis</tissue>
    </source>
</reference>
<protein>
    <submittedName>
        <fullName evidence="1">Uncharacterized protein</fullName>
    </submittedName>
</protein>
<evidence type="ECO:0000313" key="2">
    <source>
        <dbReference type="Proteomes" id="UP000752171"/>
    </source>
</evidence>
<sequence>MTCFFLHTETTSHDASRTISVRQQCQRIKAAIQCKQGKVRLHGRDPLTRPYVTKGLFTVSSAVGTDNTDELLLLN</sequence>
<dbReference type="Proteomes" id="UP000752171">
    <property type="component" value="Unassembled WGS sequence"/>
</dbReference>
<organism evidence="1 2">
    <name type="scientific">Astyanax mexicanus</name>
    <name type="common">Blind cave fish</name>
    <name type="synonym">Astyanax fasciatus mexicanus</name>
    <dbReference type="NCBI Taxonomy" id="7994"/>
    <lineage>
        <taxon>Eukaryota</taxon>
        <taxon>Metazoa</taxon>
        <taxon>Chordata</taxon>
        <taxon>Craniata</taxon>
        <taxon>Vertebrata</taxon>
        <taxon>Euteleostomi</taxon>
        <taxon>Actinopterygii</taxon>
        <taxon>Neopterygii</taxon>
        <taxon>Teleostei</taxon>
        <taxon>Ostariophysi</taxon>
        <taxon>Characiformes</taxon>
        <taxon>Characoidei</taxon>
        <taxon>Acestrorhamphidae</taxon>
        <taxon>Acestrorhamphinae</taxon>
        <taxon>Astyanax</taxon>
    </lineage>
</organism>
<evidence type="ECO:0000313" key="1">
    <source>
        <dbReference type="EMBL" id="KAG9277020.1"/>
    </source>
</evidence>
<accession>A0A8T2M016</accession>
<dbReference type="AlphaFoldDB" id="A0A8T2M016"/>
<gene>
    <name evidence="1" type="ORF">AMEX_G7002</name>
</gene>
<dbReference type="EMBL" id="JAICCE010000005">
    <property type="protein sequence ID" value="KAG9277020.1"/>
    <property type="molecule type" value="Genomic_DNA"/>
</dbReference>